<dbReference type="SUPFAM" id="SSF53448">
    <property type="entry name" value="Nucleotide-diphospho-sugar transferases"/>
    <property type="match status" value="1"/>
</dbReference>
<evidence type="ECO:0008006" key="2">
    <source>
        <dbReference type="Google" id="ProtNLM"/>
    </source>
</evidence>
<accession>A0A6C0HKU0</accession>
<proteinExistence type="predicted"/>
<organism evidence="1">
    <name type="scientific">viral metagenome</name>
    <dbReference type="NCBI Taxonomy" id="1070528"/>
    <lineage>
        <taxon>unclassified sequences</taxon>
        <taxon>metagenomes</taxon>
        <taxon>organismal metagenomes</taxon>
    </lineage>
</organism>
<dbReference type="InterPro" id="IPR029044">
    <property type="entry name" value="Nucleotide-diphossugar_trans"/>
</dbReference>
<dbReference type="AlphaFoldDB" id="A0A6C0HKU0"/>
<dbReference type="EMBL" id="MN739980">
    <property type="protein sequence ID" value="QHT81281.1"/>
    <property type="molecule type" value="Genomic_DNA"/>
</dbReference>
<evidence type="ECO:0000313" key="1">
    <source>
        <dbReference type="EMBL" id="QHT81281.1"/>
    </source>
</evidence>
<reference evidence="1" key="1">
    <citation type="journal article" date="2020" name="Nature">
        <title>Giant virus diversity and host interactions through global metagenomics.</title>
        <authorList>
            <person name="Schulz F."/>
            <person name="Roux S."/>
            <person name="Paez-Espino D."/>
            <person name="Jungbluth S."/>
            <person name="Walsh D.A."/>
            <person name="Denef V.J."/>
            <person name="McMahon K.D."/>
            <person name="Konstantinidis K.T."/>
            <person name="Eloe-Fadrosh E.A."/>
            <person name="Kyrpides N.C."/>
            <person name="Woyke T."/>
        </authorList>
    </citation>
    <scope>NUCLEOTIDE SEQUENCE</scope>
    <source>
        <strain evidence="1">GVMAG-M-3300023184-13</strain>
    </source>
</reference>
<protein>
    <recommendedName>
        <fullName evidence="2">Glycosyltransferase</fullName>
    </recommendedName>
</protein>
<sequence>MRKVPNIQLYIVELAYNNEDFYITNSENPHHLQLRTRSSPIWSKENMINIGIKKLLPPTWKAVAWIDADVEFDSPTWPLDTLKILNGYKDIVQLFTLAMDMDKGESTIRTFTSFGYNYERGAKYVLSGPDYWHPGFAWAITRRGYEKMGSLYEHSILGSGDHNMALALVGNARISISSHIDTTYLSSIVEMESKMLNLRLGYVPGVIRHYYHGNKKNRKYKERWQILVKHKYAPAKHMTYNNDGLLIPTCECPPELLTDILNYFTERNEDE</sequence>
<name>A0A6C0HKU0_9ZZZZ</name>